<dbReference type="InterPro" id="IPR008928">
    <property type="entry name" value="6-hairpin_glycosidase_sf"/>
</dbReference>
<feature type="signal peptide" evidence="2">
    <location>
        <begin position="1"/>
        <end position="18"/>
    </location>
</feature>
<gene>
    <name evidence="3" type="ORF">EV44_g0102</name>
</gene>
<accession>A0A0B1PFV0</accession>
<dbReference type="SUPFAM" id="SSF48208">
    <property type="entry name" value="Six-hairpin glycosidases"/>
    <property type="match status" value="1"/>
</dbReference>
<evidence type="ECO:0000313" key="4">
    <source>
        <dbReference type="Proteomes" id="UP000030854"/>
    </source>
</evidence>
<dbReference type="Proteomes" id="UP000030854">
    <property type="component" value="Unassembled WGS sequence"/>
</dbReference>
<organism evidence="3 4">
    <name type="scientific">Uncinula necator</name>
    <name type="common">Grape powdery mildew</name>
    <dbReference type="NCBI Taxonomy" id="52586"/>
    <lineage>
        <taxon>Eukaryota</taxon>
        <taxon>Fungi</taxon>
        <taxon>Dikarya</taxon>
        <taxon>Ascomycota</taxon>
        <taxon>Pezizomycotina</taxon>
        <taxon>Leotiomycetes</taxon>
        <taxon>Erysiphales</taxon>
        <taxon>Erysiphaceae</taxon>
        <taxon>Erysiphe</taxon>
    </lineage>
</organism>
<dbReference type="HOGENOM" id="CLU_021766_1_0_1"/>
<dbReference type="STRING" id="52586.A0A0B1PFV0"/>
<dbReference type="OMA" id="EPYKNAI"/>
<keyword evidence="2" id="KW-0732">Signal</keyword>
<dbReference type="InterPro" id="IPR005198">
    <property type="entry name" value="Glyco_hydro_76"/>
</dbReference>
<dbReference type="InterPro" id="IPR053169">
    <property type="entry name" value="MUG_Protein"/>
</dbReference>
<protein>
    <submittedName>
        <fullName evidence="3">Putative glycosyl hydrolase</fullName>
    </submittedName>
</protein>
<comment type="caution">
    <text evidence="3">The sequence shown here is derived from an EMBL/GenBank/DDBJ whole genome shotgun (WGS) entry which is preliminary data.</text>
</comment>
<name>A0A0B1PFV0_UNCNE</name>
<proteinExistence type="predicted"/>
<feature type="compositionally biased region" description="Basic and acidic residues" evidence="1">
    <location>
        <begin position="510"/>
        <end position="540"/>
    </location>
</feature>
<dbReference type="PANTHER" id="PTHR47791:SF2">
    <property type="entry name" value="ENDO MANNANASE, GH76 FAMILY (EUROFUNG)"/>
    <property type="match status" value="1"/>
</dbReference>
<dbReference type="EMBL" id="JNVN01000383">
    <property type="protein sequence ID" value="KHJ35459.1"/>
    <property type="molecule type" value="Genomic_DNA"/>
</dbReference>
<feature type="chain" id="PRO_5002059119" evidence="2">
    <location>
        <begin position="19"/>
        <end position="567"/>
    </location>
</feature>
<dbReference type="Gene3D" id="1.50.10.20">
    <property type="match status" value="1"/>
</dbReference>
<dbReference type="PANTHER" id="PTHR47791">
    <property type="entry name" value="MEIOTICALLY UP-REGULATED GENE 191 PROTEIN"/>
    <property type="match status" value="1"/>
</dbReference>
<dbReference type="GO" id="GO:0016787">
    <property type="term" value="F:hydrolase activity"/>
    <property type="evidence" value="ECO:0007669"/>
    <property type="project" value="UniProtKB-KW"/>
</dbReference>
<dbReference type="GO" id="GO:0005975">
    <property type="term" value="P:carbohydrate metabolic process"/>
    <property type="evidence" value="ECO:0007669"/>
    <property type="project" value="InterPro"/>
</dbReference>
<reference evidence="3 4" key="1">
    <citation type="journal article" date="2014" name="BMC Genomics">
        <title>Adaptive genomic structural variation in the grape powdery mildew pathogen, Erysiphe necator.</title>
        <authorList>
            <person name="Jones L."/>
            <person name="Riaz S."/>
            <person name="Morales-Cruz A."/>
            <person name="Amrine K.C."/>
            <person name="McGuire B."/>
            <person name="Gubler W.D."/>
            <person name="Walker M.A."/>
            <person name="Cantu D."/>
        </authorList>
    </citation>
    <scope>NUCLEOTIDE SEQUENCE [LARGE SCALE GENOMIC DNA]</scope>
    <source>
        <strain evidence="4">c</strain>
    </source>
</reference>
<keyword evidence="3" id="KW-0378">Hydrolase</keyword>
<keyword evidence="4" id="KW-1185">Reference proteome</keyword>
<evidence type="ECO:0000313" key="3">
    <source>
        <dbReference type="EMBL" id="KHJ35459.1"/>
    </source>
</evidence>
<dbReference type="Pfam" id="PF03663">
    <property type="entry name" value="Glyco_hydro_76"/>
    <property type="match status" value="1"/>
</dbReference>
<evidence type="ECO:0000256" key="2">
    <source>
        <dbReference type="SAM" id="SignalP"/>
    </source>
</evidence>
<sequence length="567" mass="64384">MLSIPKLLFLFFTSTTLAVENHKKAAPYLLEHNLTNRQHPLPEKQVQSPTYIAFVNALDVLQADYFRIWPGVWPTAIDWTSAVLGTSVAGALRTFSSSLSEVSSPPIAANIINRYFSQLSASFFGQDIFALQQQAFDDMLWVTLEWIESICFIEERSLDYTTSPIGGPWYGQQWKSDFAHRARVFWDLAAHGWNTALCNGGMIWNPRQLPYKNAITNELYISASIAMYLYFPGDNNNSPFQKTISNVPNTNFIHKPQDVKYLNAAIEAYKWLYAINMTNDDGLFVDGFHISGWNTTFSNNTQCDERNEMVYTYNQGVLLSGQYGLYVATGVRSYLEDGHKLISNVIRATGWDIDNANISSSLSKSNLKPQQDKWYGLGRNGILEEACDASATCSQDSQTFKGIFFHHLTKFCSTLTDPISTPRETTQSPQDIQDWHHNSCQRYGSWIKHNADAALRTLDSQGRFGAWWGVTANSTEYHTIKNNEAPIPSGAIDYRSNGIPQDWNVNNKKRREEYQRHDIVKRDNNDPQARDPNDRGRGRTVETQAGGLNVLRAFLEIVERPQDNFKI</sequence>
<dbReference type="AlphaFoldDB" id="A0A0B1PFV0"/>
<feature type="region of interest" description="Disordered" evidence="1">
    <location>
        <begin position="499"/>
        <end position="543"/>
    </location>
</feature>
<evidence type="ECO:0000256" key="1">
    <source>
        <dbReference type="SAM" id="MobiDB-lite"/>
    </source>
</evidence>